<keyword evidence="2" id="KW-1185">Reference proteome</keyword>
<feature type="non-terminal residue" evidence="1">
    <location>
        <position position="1"/>
    </location>
</feature>
<evidence type="ECO:0000313" key="1">
    <source>
        <dbReference type="EMBL" id="KYP77882.1"/>
    </source>
</evidence>
<comment type="caution">
    <text evidence="1">The sequence shown here is derived from an EMBL/GenBank/DDBJ whole genome shotgun (WGS) entry which is preliminary data.</text>
</comment>
<proteinExistence type="predicted"/>
<evidence type="ECO:0000313" key="2">
    <source>
        <dbReference type="Proteomes" id="UP000075243"/>
    </source>
</evidence>
<reference evidence="1" key="1">
    <citation type="journal article" date="2012" name="Nat. Biotechnol.">
        <title>Draft genome sequence of pigeonpea (Cajanus cajan), an orphan legume crop of resource-poor farmers.</title>
        <authorList>
            <person name="Varshney R.K."/>
            <person name="Chen W."/>
            <person name="Li Y."/>
            <person name="Bharti A.K."/>
            <person name="Saxena R.K."/>
            <person name="Schlueter J.A."/>
            <person name="Donoghue M.T."/>
            <person name="Azam S."/>
            <person name="Fan G."/>
            <person name="Whaley A.M."/>
            <person name="Farmer A.D."/>
            <person name="Sheridan J."/>
            <person name="Iwata A."/>
            <person name="Tuteja R."/>
            <person name="Penmetsa R.V."/>
            <person name="Wu W."/>
            <person name="Upadhyaya H.D."/>
            <person name="Yang S.P."/>
            <person name="Shah T."/>
            <person name="Saxena K.B."/>
            <person name="Michael T."/>
            <person name="McCombie W.R."/>
            <person name="Yang B."/>
            <person name="Zhang G."/>
            <person name="Yang H."/>
            <person name="Wang J."/>
            <person name="Spillane C."/>
            <person name="Cook D.R."/>
            <person name="May G.D."/>
            <person name="Xu X."/>
            <person name="Jackson S.A."/>
        </authorList>
    </citation>
    <scope>NUCLEOTIDE SEQUENCE [LARGE SCALE GENOMIC DNA]</scope>
</reference>
<gene>
    <name evidence="1" type="ORF">KK1_050439</name>
</gene>
<dbReference type="PANTHER" id="PTHR34676">
    <property type="entry name" value="DUF4219 DOMAIN-CONTAINING PROTEIN-RELATED"/>
    <property type="match status" value="1"/>
</dbReference>
<dbReference type="Proteomes" id="UP000075243">
    <property type="component" value="Unassembled WGS sequence"/>
</dbReference>
<organism evidence="1 2">
    <name type="scientific">Cajanus cajan</name>
    <name type="common">Pigeon pea</name>
    <name type="synonym">Cajanus indicus</name>
    <dbReference type="NCBI Taxonomy" id="3821"/>
    <lineage>
        <taxon>Eukaryota</taxon>
        <taxon>Viridiplantae</taxon>
        <taxon>Streptophyta</taxon>
        <taxon>Embryophyta</taxon>
        <taxon>Tracheophyta</taxon>
        <taxon>Spermatophyta</taxon>
        <taxon>Magnoliopsida</taxon>
        <taxon>eudicotyledons</taxon>
        <taxon>Gunneridae</taxon>
        <taxon>Pentapetalae</taxon>
        <taxon>rosids</taxon>
        <taxon>fabids</taxon>
        <taxon>Fabales</taxon>
        <taxon>Fabaceae</taxon>
        <taxon>Papilionoideae</taxon>
        <taxon>50 kb inversion clade</taxon>
        <taxon>NPAAA clade</taxon>
        <taxon>indigoferoid/millettioid clade</taxon>
        <taxon>Phaseoleae</taxon>
        <taxon>Cajanus</taxon>
    </lineage>
</organism>
<dbReference type="EMBL" id="AGCT01036190">
    <property type="protein sequence ID" value="KYP77882.1"/>
    <property type="molecule type" value="Genomic_DNA"/>
</dbReference>
<dbReference type="Gramene" id="C.cajan_47111.t">
    <property type="protein sequence ID" value="C.cajan_47111.t.cds1"/>
    <property type="gene ID" value="C.cajan_47111"/>
</dbReference>
<dbReference type="PANTHER" id="PTHR34676:SF17">
    <property type="entry name" value="OS06G0684500 PROTEIN"/>
    <property type="match status" value="1"/>
</dbReference>
<evidence type="ECO:0008006" key="3">
    <source>
        <dbReference type="Google" id="ProtNLM"/>
    </source>
</evidence>
<name>A0A151UEZ3_CAJCA</name>
<sequence length="64" mass="7681">LTYEGTSQVKKNIKINILMHQYELFKMDKNETIEHIFSICQTILNNMRSLGKFYDNYNHITKIL</sequence>
<accession>A0A151UEZ3</accession>
<protein>
    <recommendedName>
        <fullName evidence="3">Retrovirus-related Pol polyprotein from transposon TNT 1-94</fullName>
    </recommendedName>
</protein>
<dbReference type="AlphaFoldDB" id="A0A151UEZ3"/>